<dbReference type="EC" id="4.1.99.3" evidence="2"/>
<comment type="cofactor">
    <cofactor evidence="8">
        <name>FAD</name>
        <dbReference type="ChEBI" id="CHEBI:57692"/>
    </cofactor>
    <text evidence="8">Binds 1 FAD per subunit.</text>
</comment>
<dbReference type="Gene3D" id="1.10.579.10">
    <property type="entry name" value="DNA Cyclobutane Dipyrimidine Photolyase, subunit A, domain 3"/>
    <property type="match status" value="1"/>
</dbReference>
<name>A4TUK0_9PROT</name>
<keyword evidence="12" id="KW-0456">Lyase</keyword>
<dbReference type="InterPro" id="IPR002081">
    <property type="entry name" value="Cryptochrome/DNA_photolyase_1"/>
</dbReference>
<dbReference type="SUPFAM" id="SSF52425">
    <property type="entry name" value="Cryptochrome/photolyase, N-terminal domain"/>
    <property type="match status" value="1"/>
</dbReference>
<reference evidence="12" key="1">
    <citation type="journal article" date="2007" name="J. Bacteriol.">
        <title>Comparative genome analysis of four magnetotactic bacteria reveals a complex set of group-specific genes implicated in magnetosome biomineralization and function.</title>
        <authorList>
            <person name="Richter M."/>
            <person name="Kube M."/>
            <person name="Bazylinski D.A."/>
            <person name="Lombardot T."/>
            <person name="Gloeckner F.O."/>
            <person name="Reinhardt R."/>
            <person name="Schueler D."/>
        </authorList>
    </citation>
    <scope>NUCLEOTIDE SEQUENCE</scope>
    <source>
        <strain evidence="12">MSR-1</strain>
    </source>
</reference>
<dbReference type="GO" id="GO:0003904">
    <property type="term" value="F:deoxyribodipyrimidine photo-lyase activity"/>
    <property type="evidence" value="ECO:0007669"/>
    <property type="project" value="UniProtKB-EC"/>
</dbReference>
<dbReference type="Pfam" id="PF03441">
    <property type="entry name" value="FAD_binding_7"/>
    <property type="match status" value="1"/>
</dbReference>
<dbReference type="InterPro" id="IPR018394">
    <property type="entry name" value="DNA_photolyase_1_CS_C"/>
</dbReference>
<dbReference type="GO" id="GO:0071949">
    <property type="term" value="F:FAD binding"/>
    <property type="evidence" value="ECO:0007669"/>
    <property type="project" value="TreeGrafter"/>
</dbReference>
<dbReference type="FunFam" id="1.10.579.10:FF:000003">
    <property type="entry name" value="Deoxyribodipyrimidine photo-lyase"/>
    <property type="match status" value="1"/>
</dbReference>
<evidence type="ECO:0000256" key="4">
    <source>
        <dbReference type="ARBA" id="ARBA00022630"/>
    </source>
</evidence>
<accession>A4TUK0</accession>
<dbReference type="GO" id="GO:0009416">
    <property type="term" value="P:response to light stimulus"/>
    <property type="evidence" value="ECO:0007669"/>
    <property type="project" value="TreeGrafter"/>
</dbReference>
<evidence type="ECO:0000256" key="1">
    <source>
        <dbReference type="ARBA" id="ARBA00001932"/>
    </source>
</evidence>
<dbReference type="InterPro" id="IPR006050">
    <property type="entry name" value="DNA_photolyase_N"/>
</dbReference>
<protein>
    <recommendedName>
        <fullName evidence="3">Deoxyribodipyrimidine photo-lyase</fullName>
        <ecNumber evidence="2">4.1.99.3</ecNumber>
    </recommendedName>
</protein>
<evidence type="ECO:0000313" key="12">
    <source>
        <dbReference type="EMBL" id="CAM74307.1"/>
    </source>
</evidence>
<comment type="similarity">
    <text evidence="10">Belongs to the DNA photolyase family.</text>
</comment>
<evidence type="ECO:0000259" key="11">
    <source>
        <dbReference type="PROSITE" id="PS51645"/>
    </source>
</evidence>
<dbReference type="EMBL" id="CU459003">
    <property type="protein sequence ID" value="CAM74307.1"/>
    <property type="molecule type" value="Genomic_DNA"/>
</dbReference>
<keyword evidence="5 8" id="KW-0274">FAD</keyword>
<evidence type="ECO:0000256" key="5">
    <source>
        <dbReference type="ARBA" id="ARBA00022827"/>
    </source>
</evidence>
<feature type="binding site" evidence="8">
    <location>
        <position position="256"/>
    </location>
    <ligand>
        <name>FAD</name>
        <dbReference type="ChEBI" id="CHEBI:57692"/>
    </ligand>
</feature>
<feature type="binding site" evidence="8">
    <location>
        <begin position="223"/>
        <end position="227"/>
    </location>
    <ligand>
        <name>FAD</name>
        <dbReference type="ChEBI" id="CHEBI:57692"/>
    </ligand>
</feature>
<dbReference type="GO" id="GO:0000719">
    <property type="term" value="P:photoreactive repair"/>
    <property type="evidence" value="ECO:0007669"/>
    <property type="project" value="UniProtKB-ARBA"/>
</dbReference>
<dbReference type="Gene3D" id="3.40.50.620">
    <property type="entry name" value="HUPs"/>
    <property type="match status" value="1"/>
</dbReference>
<organism evidence="12">
    <name type="scientific">Magnetospirillum gryphiswaldense</name>
    <dbReference type="NCBI Taxonomy" id="55518"/>
    <lineage>
        <taxon>Bacteria</taxon>
        <taxon>Pseudomonadati</taxon>
        <taxon>Pseudomonadota</taxon>
        <taxon>Alphaproteobacteria</taxon>
        <taxon>Rhodospirillales</taxon>
        <taxon>Rhodospirillaceae</taxon>
        <taxon>Magnetospirillum</taxon>
    </lineage>
</organism>
<dbReference type="InterPro" id="IPR036134">
    <property type="entry name" value="Crypto/Photolyase_FAD-like_sf"/>
</dbReference>
<feature type="binding site" evidence="8">
    <location>
        <begin position="356"/>
        <end position="358"/>
    </location>
    <ligand>
        <name>FAD</name>
        <dbReference type="ChEBI" id="CHEBI:57692"/>
    </ligand>
</feature>
<feature type="site" description="Electron transfer via tryptophanyl radical" evidence="9">
    <location>
        <position position="366"/>
    </location>
</feature>
<evidence type="ECO:0000256" key="3">
    <source>
        <dbReference type="ARBA" id="ARBA00014046"/>
    </source>
</evidence>
<dbReference type="GO" id="GO:0003677">
    <property type="term" value="F:DNA binding"/>
    <property type="evidence" value="ECO:0007669"/>
    <property type="project" value="TreeGrafter"/>
</dbReference>
<evidence type="ECO:0000256" key="10">
    <source>
        <dbReference type="RuleBase" id="RU004182"/>
    </source>
</evidence>
<dbReference type="Gene3D" id="1.25.40.80">
    <property type="match status" value="1"/>
</dbReference>
<feature type="domain" description="Photolyase/cryptochrome alpha/beta" evidence="11">
    <location>
        <begin position="4"/>
        <end position="120"/>
    </location>
</feature>
<dbReference type="AlphaFoldDB" id="A4TUK0"/>
<evidence type="ECO:0000256" key="2">
    <source>
        <dbReference type="ARBA" id="ARBA00013149"/>
    </source>
</evidence>
<comment type="catalytic activity">
    <reaction evidence="7">
        <text>cyclobutadipyrimidine (in DNA) = 2 pyrimidine residues (in DNA).</text>
        <dbReference type="EC" id="4.1.99.3"/>
    </reaction>
</comment>
<keyword evidence="6 10" id="KW-0157">Chromophore</keyword>
<sequence>MTNDPILVWLRRDLRLTDHPALTHAAQQGPVVLAFCHDDQDGRALGGASRWWLHHSLAALGDTVTLARGRCEAEIPRLAEACGARAVYWNASADPALSATEARVRQALKIPTETFAGDELFSIGAVRTNAGTPFQVFTPFWRTALALPPPPQPLPRPAPLVLAPCPGLPLAALELMPKLDWWRGMAELWQPGEAGAAARLADFLDGPVETYQRDRDLPAKPGTSLLSPHLAFGEISPRQIWHAARALPPGDGIHTFLKELGWREFSRHLLARQPDLATIPLRPEFRAFPWRDDPEALRKWQMGRTGYPIIDAGLRQLWQTGWMHNRVRMIVASFLIKDLLIPWQAGEAWFWDTLVDADSANNAASWQWVAGSGADAAPFFRIFNPVTQGEKFDPDGTYVRTWVPELAHLPKAFVHQPWKMGRAPGYPPPMVDHALARTRALAAFKGLKDDPAQHLLL</sequence>
<dbReference type="PRINTS" id="PR00147">
    <property type="entry name" value="DNAPHOTLYASE"/>
</dbReference>
<dbReference type="Pfam" id="PF00875">
    <property type="entry name" value="DNA_photolyase"/>
    <property type="match status" value="1"/>
</dbReference>
<keyword evidence="4 8" id="KW-0285">Flavoprotein</keyword>
<dbReference type="SUPFAM" id="SSF48173">
    <property type="entry name" value="Cryptochrome/photolyase FAD-binding domain"/>
    <property type="match status" value="1"/>
</dbReference>
<dbReference type="PANTHER" id="PTHR11455">
    <property type="entry name" value="CRYPTOCHROME"/>
    <property type="match status" value="1"/>
</dbReference>
<dbReference type="PROSITE" id="PS51645">
    <property type="entry name" value="PHR_CRY_ALPHA_BETA"/>
    <property type="match status" value="1"/>
</dbReference>
<comment type="cofactor">
    <cofactor evidence="1">
        <name>(6R)-5,10-methylene-5,6,7,8-tetrahydrofolate</name>
        <dbReference type="ChEBI" id="CHEBI:15636"/>
    </cofactor>
</comment>
<evidence type="ECO:0000256" key="9">
    <source>
        <dbReference type="PIRSR" id="PIRSR602081-2"/>
    </source>
</evidence>
<dbReference type="PROSITE" id="PS00691">
    <property type="entry name" value="DNA_PHOTOLYASES_1_2"/>
    <property type="match status" value="1"/>
</dbReference>
<evidence type="ECO:0000256" key="6">
    <source>
        <dbReference type="ARBA" id="ARBA00022991"/>
    </source>
</evidence>
<feature type="site" description="Electron transfer via tryptophanyl radical" evidence="9">
    <location>
        <position position="290"/>
    </location>
</feature>
<dbReference type="RefSeq" id="WP_106002014.1">
    <property type="nucleotide sequence ID" value="NZ_CP027527.1"/>
</dbReference>
<evidence type="ECO:0000256" key="7">
    <source>
        <dbReference type="ARBA" id="ARBA00033999"/>
    </source>
</evidence>
<feature type="site" description="Electron transfer via tryptophanyl radical" evidence="9">
    <location>
        <position position="343"/>
    </location>
</feature>
<gene>
    <name evidence="12" type="primary">phr</name>
    <name evidence="12" type="ORF">MGR_2025</name>
</gene>
<dbReference type="InterPro" id="IPR014729">
    <property type="entry name" value="Rossmann-like_a/b/a_fold"/>
</dbReference>
<feature type="binding site" evidence="8">
    <location>
        <position position="211"/>
    </location>
    <ligand>
        <name>FAD</name>
        <dbReference type="ChEBI" id="CHEBI:57692"/>
    </ligand>
</feature>
<dbReference type="InterPro" id="IPR005101">
    <property type="entry name" value="Cryptochr/Photolyase_FAD-bd"/>
</dbReference>
<dbReference type="PANTHER" id="PTHR11455:SF9">
    <property type="entry name" value="CRYPTOCHROME CIRCADIAN CLOCK 5 ISOFORM X1"/>
    <property type="match status" value="1"/>
</dbReference>
<proteinExistence type="inferred from homology"/>
<dbReference type="InterPro" id="IPR036155">
    <property type="entry name" value="Crypto/Photolyase_N_sf"/>
</dbReference>
<evidence type="ECO:0000256" key="8">
    <source>
        <dbReference type="PIRSR" id="PIRSR602081-1"/>
    </source>
</evidence>